<comment type="caution">
    <text evidence="7">The sequence shown here is derived from an EMBL/GenBank/DDBJ whole genome shotgun (WGS) entry which is preliminary data.</text>
</comment>
<accession>A0A9Q0XSP5</accession>
<dbReference type="GO" id="GO:0007165">
    <property type="term" value="P:signal transduction"/>
    <property type="evidence" value="ECO:0007669"/>
    <property type="project" value="InterPro"/>
</dbReference>
<organism evidence="7 8">
    <name type="scientific">Phrynocephalus forsythii</name>
    <dbReference type="NCBI Taxonomy" id="171643"/>
    <lineage>
        <taxon>Eukaryota</taxon>
        <taxon>Metazoa</taxon>
        <taxon>Chordata</taxon>
        <taxon>Craniata</taxon>
        <taxon>Vertebrata</taxon>
        <taxon>Euteleostomi</taxon>
        <taxon>Lepidosauria</taxon>
        <taxon>Squamata</taxon>
        <taxon>Bifurcata</taxon>
        <taxon>Unidentata</taxon>
        <taxon>Episquamata</taxon>
        <taxon>Toxicofera</taxon>
        <taxon>Iguania</taxon>
        <taxon>Acrodonta</taxon>
        <taxon>Agamidae</taxon>
        <taxon>Agaminae</taxon>
        <taxon>Phrynocephalus</taxon>
    </lineage>
</organism>
<comment type="function">
    <text evidence="2">GTPase activator for the Rho-type GTPases by converting them to an inactive GDP-bound state.</text>
</comment>
<feature type="compositionally biased region" description="Polar residues" evidence="5">
    <location>
        <begin position="874"/>
        <end position="883"/>
    </location>
</feature>
<feature type="non-terminal residue" evidence="7">
    <location>
        <position position="1"/>
    </location>
</feature>
<proteinExistence type="predicted"/>
<feature type="compositionally biased region" description="Basic and acidic residues" evidence="5">
    <location>
        <begin position="858"/>
        <end position="869"/>
    </location>
</feature>
<dbReference type="GO" id="GO:0005096">
    <property type="term" value="F:GTPase activator activity"/>
    <property type="evidence" value="ECO:0007669"/>
    <property type="project" value="UniProtKB-KW"/>
</dbReference>
<dbReference type="PANTHER" id="PTHR14963">
    <property type="entry name" value="RHO GTPASE ACTIVATING PROTEIN 18,19-RELATED"/>
    <property type="match status" value="1"/>
</dbReference>
<evidence type="ECO:0000256" key="3">
    <source>
        <dbReference type="ARBA" id="ARBA00070235"/>
    </source>
</evidence>
<name>A0A9Q0XSP5_9SAUR</name>
<feature type="region of interest" description="Disordered" evidence="5">
    <location>
        <begin position="775"/>
        <end position="883"/>
    </location>
</feature>
<evidence type="ECO:0000256" key="5">
    <source>
        <dbReference type="SAM" id="MobiDB-lite"/>
    </source>
</evidence>
<dbReference type="AlphaFoldDB" id="A0A9Q0XSP5"/>
<dbReference type="FunFam" id="1.10.555.10:FF:000022">
    <property type="entry name" value="rho GTPase-activating protein 19"/>
    <property type="match status" value="1"/>
</dbReference>
<dbReference type="Pfam" id="PF00620">
    <property type="entry name" value="RhoGAP"/>
    <property type="match status" value="1"/>
</dbReference>
<dbReference type="Proteomes" id="UP001142489">
    <property type="component" value="Unassembled WGS sequence"/>
</dbReference>
<dbReference type="SUPFAM" id="SSF48350">
    <property type="entry name" value="GTPase activation domain, GAP"/>
    <property type="match status" value="1"/>
</dbReference>
<dbReference type="GO" id="GO:0051056">
    <property type="term" value="P:regulation of small GTPase mediated signal transduction"/>
    <property type="evidence" value="ECO:0007669"/>
    <property type="project" value="TreeGrafter"/>
</dbReference>
<keyword evidence="8" id="KW-1185">Reference proteome</keyword>
<dbReference type="Gene3D" id="1.10.555.10">
    <property type="entry name" value="Rho GTPase activation protein"/>
    <property type="match status" value="1"/>
</dbReference>
<protein>
    <recommendedName>
        <fullName evidence="3">Rho GTPase-activating protein 19</fullName>
    </recommendedName>
    <alternativeName>
        <fullName evidence="4">Rho-type GTPase-activating protein 19</fullName>
    </alternativeName>
</protein>
<sequence>FEPLKALLPESYHKVLLNIRKAEARNRKRQALKRAVATSAEEEVTSVLPKGDSMEAVLADSDSDMEDDVKQHKGREAKKALRHRNQAWLKEGASDEPLNFLDPNVTQRVLATKPSTGLAGKVSHDFKVSADGRLIICEEEEEEEEGTKDMDEEMADLMQEVGIRSKKAQKRRFREEADDEEPGTDTPPQYKAGGTGIHRPVGKNAAPGLEYKAKKGKGDIKKKGRLDPYAYIPLNRAKLNRSSRISAFHTSRGSPKTPESSKASEYISACIPSQIVAAMLIFCSQVKILSLKITLEVVSKPKRRYKTKASREPNRLAVFVLVLFEFKARGAVVSRLPDSNTPIATGGEGGRGRSYLGSGQWPFGGERPIGRQSGSYEMATESAVRGKGGEKWPRRDAICSFVICNDSSFQRHQVIFNPDFFVEKLRHEKPEVFTELVVSNITRLIDLPGAELAQLMGEEEPQMPGGAGMSSRFFRSLMPAKRKEKGVVFGAPLTEEGIAQISQLIEYLHKNLRVEGLFRVPGNSTRQQNLRDALNNGTEIDLDSGEYHSNDVATLLKMFLGELPEPLLTHKHFHAHLKISDLMQFDEKGNKTSIPDKERQIEAFQLLFLILPAPNRNLLKLLLDLLYQTAKKQDKNKMSAHNLALMFAPHILWPRNVTASDLQENIAKLNSGMAFMIKHSQKLFKAPPYIRECARLHYLDSRAHASKDDLDLPVPEGFKDFQLQRFKKQGLLDPSGHQEDTQQHTEEALKELFHHVHNMPDSAKKKKLIQQFQKHSEVLTPQRDTPTPQTQKRNRTHSFSGLIKRKVLGSHMSLDRKGKDVLPSTTTKDPKSGSKENVSLLQTPASSPTSTLIRAKLKSLERRKEDSCKHIQFHGSSAKESSI</sequence>
<evidence type="ECO:0000256" key="1">
    <source>
        <dbReference type="ARBA" id="ARBA00022468"/>
    </source>
</evidence>
<feature type="domain" description="Rho-GAP" evidence="6">
    <location>
        <begin position="491"/>
        <end position="684"/>
    </location>
</feature>
<keyword evidence="1" id="KW-0343">GTPase activation</keyword>
<dbReference type="InterPro" id="IPR000198">
    <property type="entry name" value="RhoGAP_dom"/>
</dbReference>
<dbReference type="EMBL" id="JAPFRF010000008">
    <property type="protein sequence ID" value="KAJ7325112.1"/>
    <property type="molecule type" value="Genomic_DNA"/>
</dbReference>
<dbReference type="SMART" id="SM00324">
    <property type="entry name" value="RhoGAP"/>
    <property type="match status" value="1"/>
</dbReference>
<evidence type="ECO:0000256" key="2">
    <source>
        <dbReference type="ARBA" id="ARBA00055252"/>
    </source>
</evidence>
<dbReference type="PANTHER" id="PTHR14963:SF7">
    <property type="entry name" value="RHO GTPASE-ACTIVATING PROTEIN 19"/>
    <property type="match status" value="1"/>
</dbReference>
<evidence type="ECO:0000313" key="7">
    <source>
        <dbReference type="EMBL" id="KAJ7325112.1"/>
    </source>
</evidence>
<evidence type="ECO:0000313" key="8">
    <source>
        <dbReference type="Proteomes" id="UP001142489"/>
    </source>
</evidence>
<evidence type="ECO:0000256" key="4">
    <source>
        <dbReference type="ARBA" id="ARBA00083391"/>
    </source>
</evidence>
<gene>
    <name evidence="7" type="ORF">JRQ81_018132</name>
</gene>
<dbReference type="InterPro" id="IPR047941">
    <property type="entry name" value="ARHGAP19_RhoGAP"/>
</dbReference>
<feature type="region of interest" description="Disordered" evidence="5">
    <location>
        <begin position="164"/>
        <end position="210"/>
    </location>
</feature>
<dbReference type="GO" id="GO:0005737">
    <property type="term" value="C:cytoplasm"/>
    <property type="evidence" value="ECO:0007669"/>
    <property type="project" value="TreeGrafter"/>
</dbReference>
<dbReference type="CDD" id="cd04392">
    <property type="entry name" value="RhoGAP_ARHGAP19"/>
    <property type="match status" value="1"/>
</dbReference>
<feature type="compositionally biased region" description="Low complexity" evidence="5">
    <location>
        <begin position="780"/>
        <end position="791"/>
    </location>
</feature>
<dbReference type="InterPro" id="IPR008936">
    <property type="entry name" value="Rho_GTPase_activation_prot"/>
</dbReference>
<feature type="compositionally biased region" description="Polar residues" evidence="5">
    <location>
        <begin position="835"/>
        <end position="852"/>
    </location>
</feature>
<dbReference type="OrthoDB" id="10061772at2759"/>
<reference evidence="7" key="1">
    <citation type="journal article" date="2023" name="DNA Res.">
        <title>Chromosome-level genome assembly of Phrynocephalus forsythii using third-generation DNA sequencing and Hi-C analysis.</title>
        <authorList>
            <person name="Qi Y."/>
            <person name="Zhao W."/>
            <person name="Zhao Y."/>
            <person name="Niu C."/>
            <person name="Cao S."/>
            <person name="Zhang Y."/>
        </authorList>
    </citation>
    <scope>NUCLEOTIDE SEQUENCE</scope>
    <source>
        <tissue evidence="7">Muscle</tissue>
    </source>
</reference>
<dbReference type="PROSITE" id="PS50238">
    <property type="entry name" value="RHOGAP"/>
    <property type="match status" value="1"/>
</dbReference>
<evidence type="ECO:0000259" key="6">
    <source>
        <dbReference type="PROSITE" id="PS50238"/>
    </source>
</evidence>